<comment type="caution">
    <text evidence="1">The sequence shown here is derived from an EMBL/GenBank/DDBJ whole genome shotgun (WGS) entry which is preliminary data.</text>
</comment>
<evidence type="ECO:0000313" key="1">
    <source>
        <dbReference type="EMBL" id="KRG60797.1"/>
    </source>
</evidence>
<dbReference type="STRING" id="266128.ABB25_00975"/>
<sequence>MSATQTSEGLISHLQLVTECGVIRCPVKLQVGADGRISGHDSSRNAVDPAPMRRGGRLVYALPGGGEVMA</sequence>
<dbReference type="EMBL" id="LDJH01000002">
    <property type="protein sequence ID" value="KRG60797.1"/>
    <property type="molecule type" value="Genomic_DNA"/>
</dbReference>
<accession>A0A0R0BTQ1</accession>
<evidence type="ECO:0000313" key="2">
    <source>
        <dbReference type="Proteomes" id="UP000051254"/>
    </source>
</evidence>
<gene>
    <name evidence="1" type="ORF">ABB25_00975</name>
</gene>
<name>A0A0R0BTQ1_9GAMM</name>
<dbReference type="PATRIC" id="fig|266128.3.peg.1263"/>
<organism evidence="1 2">
    <name type="scientific">Stenotrophomonas koreensis</name>
    <dbReference type="NCBI Taxonomy" id="266128"/>
    <lineage>
        <taxon>Bacteria</taxon>
        <taxon>Pseudomonadati</taxon>
        <taxon>Pseudomonadota</taxon>
        <taxon>Gammaproteobacteria</taxon>
        <taxon>Lysobacterales</taxon>
        <taxon>Lysobacteraceae</taxon>
        <taxon>Stenotrophomonas</taxon>
    </lineage>
</organism>
<dbReference type="AlphaFoldDB" id="A0A0R0BTQ1"/>
<keyword evidence="2" id="KW-1185">Reference proteome</keyword>
<proteinExistence type="predicted"/>
<reference evidence="1 2" key="1">
    <citation type="submission" date="2015-05" db="EMBL/GenBank/DDBJ databases">
        <title>Genome sequencing and analysis of members of genus Stenotrophomonas.</title>
        <authorList>
            <person name="Patil P.P."/>
            <person name="Midha S."/>
            <person name="Patil P.B."/>
        </authorList>
    </citation>
    <scope>NUCLEOTIDE SEQUENCE [LARGE SCALE GENOMIC DNA]</scope>
    <source>
        <strain evidence="1 2">DSM 17805</strain>
    </source>
</reference>
<dbReference type="Proteomes" id="UP000051254">
    <property type="component" value="Unassembled WGS sequence"/>
</dbReference>
<protein>
    <submittedName>
        <fullName evidence="1">Uncharacterized protein</fullName>
    </submittedName>
</protein>